<dbReference type="KEGG" id="mgor:H0P51_17290"/>
<dbReference type="AlphaFoldDB" id="A0A7D6DWK8"/>
<name>A0A7D6DWK8_9MYCO</name>
<reference evidence="1" key="1">
    <citation type="submission" date="2020-07" db="EMBL/GenBank/DDBJ databases">
        <title>Description of Mycobacterium gordonae subsp. intergordonae subsp.nov. and Mycobacterium gordonae subsp. gordonae subsp. nov.</title>
        <authorList>
            <person name="Huang H."/>
        </authorList>
    </citation>
    <scope>NUCLEOTIDE SEQUENCE [LARGE SCALE GENOMIC DNA]</scope>
    <source>
        <strain evidence="1">24T</strain>
    </source>
</reference>
<sequence length="273" mass="29742">MTVLPDFPVETYDDMLPVDFEVPPVNPAPGGLYAATFWTEVAADEPSRHLTGVQVRPAGNYSGSDAFGVWHADWCAVPPLNTTPRKEGDRPTGLDPFEPMTVWAYDECDLTAPSRAEVEQRAVQVMRLEEQVAVEREFAERLKFDANDLPGTIDTLADLVLAIGYLEAHLALTNTVGFIHLGAQWAAVAASSQILNRSGTKMVTPLGHTLVFGGGYVDGLQNTLVATSQPFGWRDRVQLRTTIDERRNTFAAIAERTVLVGYEAVVAAVEITG</sequence>
<evidence type="ECO:0000313" key="2">
    <source>
        <dbReference type="Proteomes" id="UP000510682"/>
    </source>
</evidence>
<evidence type="ECO:0000313" key="1">
    <source>
        <dbReference type="EMBL" id="QLL05590.1"/>
    </source>
</evidence>
<protein>
    <recommendedName>
        <fullName evidence="3">Gp13</fullName>
    </recommendedName>
</protein>
<dbReference type="Proteomes" id="UP000510682">
    <property type="component" value="Chromosome"/>
</dbReference>
<dbReference type="RefSeq" id="WP_180914001.1">
    <property type="nucleotide sequence ID" value="NZ_CP059165.1"/>
</dbReference>
<keyword evidence="2" id="KW-1185">Reference proteome</keyword>
<evidence type="ECO:0008006" key="3">
    <source>
        <dbReference type="Google" id="ProtNLM"/>
    </source>
</evidence>
<proteinExistence type="predicted"/>
<reference evidence="1" key="2">
    <citation type="submission" date="2020-07" db="EMBL/GenBank/DDBJ databases">
        <authorList>
            <person name="Yu X."/>
        </authorList>
    </citation>
    <scope>NUCLEOTIDE SEQUENCE [LARGE SCALE GENOMIC DNA]</scope>
    <source>
        <strain evidence="1">24T</strain>
    </source>
</reference>
<organism evidence="1 2">
    <name type="scientific">Mycobacterium vicinigordonae</name>
    <dbReference type="NCBI Taxonomy" id="1719132"/>
    <lineage>
        <taxon>Bacteria</taxon>
        <taxon>Bacillati</taxon>
        <taxon>Actinomycetota</taxon>
        <taxon>Actinomycetes</taxon>
        <taxon>Mycobacteriales</taxon>
        <taxon>Mycobacteriaceae</taxon>
        <taxon>Mycobacterium</taxon>
    </lineage>
</organism>
<dbReference type="EMBL" id="CP059165">
    <property type="protein sequence ID" value="QLL05590.1"/>
    <property type="molecule type" value="Genomic_DNA"/>
</dbReference>
<accession>A0A7D6DWK8</accession>
<gene>
    <name evidence="1" type="ORF">H0P51_17290</name>
</gene>